<evidence type="ECO:0000313" key="9">
    <source>
        <dbReference type="EMBL" id="KFZ32013.1"/>
    </source>
</evidence>
<dbReference type="Pfam" id="PF00999">
    <property type="entry name" value="Na_H_Exchanger"/>
    <property type="match status" value="1"/>
</dbReference>
<feature type="transmembrane region" description="Helical" evidence="7">
    <location>
        <begin position="35"/>
        <end position="53"/>
    </location>
</feature>
<dbReference type="InterPro" id="IPR038770">
    <property type="entry name" value="Na+/solute_symporter_sf"/>
</dbReference>
<protein>
    <submittedName>
        <fullName evidence="9">Cation:H+ antiporter</fullName>
    </submittedName>
</protein>
<dbReference type="PANTHER" id="PTHR43021">
    <property type="entry name" value="NA(+)/H(+) ANTIPORTER-RELATED"/>
    <property type="match status" value="1"/>
</dbReference>
<dbReference type="Gene3D" id="1.20.1530.20">
    <property type="match status" value="1"/>
</dbReference>
<dbReference type="PANTHER" id="PTHR43021:SF2">
    <property type="entry name" value="CATION_H+ EXCHANGER DOMAIN-CONTAINING PROTEIN"/>
    <property type="match status" value="1"/>
</dbReference>
<dbReference type="STRING" id="435908.IDSA_04880"/>
<evidence type="ECO:0000256" key="1">
    <source>
        <dbReference type="ARBA" id="ARBA00004141"/>
    </source>
</evidence>
<feature type="transmembrane region" description="Helical" evidence="7">
    <location>
        <begin position="98"/>
        <end position="131"/>
    </location>
</feature>
<reference evidence="9 10" key="1">
    <citation type="submission" date="2014-06" db="EMBL/GenBank/DDBJ databases">
        <title>The draft genome sequence of Idiomarina salinarum ISL-52.</title>
        <authorList>
            <person name="Du J."/>
            <person name="Shao Z."/>
        </authorList>
    </citation>
    <scope>NUCLEOTIDE SEQUENCE [LARGE SCALE GENOMIC DNA]</scope>
    <source>
        <strain evidence="9 10">ISL-52</strain>
    </source>
</reference>
<dbReference type="GO" id="GO:0015297">
    <property type="term" value="F:antiporter activity"/>
    <property type="evidence" value="ECO:0007669"/>
    <property type="project" value="UniProtKB-KW"/>
</dbReference>
<evidence type="ECO:0000259" key="8">
    <source>
        <dbReference type="Pfam" id="PF00999"/>
    </source>
</evidence>
<keyword evidence="5" id="KW-0406">Ion transport</keyword>
<keyword evidence="4 7" id="KW-1133">Transmembrane helix</keyword>
<feature type="transmembrane region" description="Helical" evidence="7">
    <location>
        <begin position="196"/>
        <end position="217"/>
    </location>
</feature>
<evidence type="ECO:0000256" key="4">
    <source>
        <dbReference type="ARBA" id="ARBA00022989"/>
    </source>
</evidence>
<feature type="transmembrane region" description="Helical" evidence="7">
    <location>
        <begin position="229"/>
        <end position="258"/>
    </location>
</feature>
<keyword evidence="10" id="KW-1185">Reference proteome</keyword>
<gene>
    <name evidence="9" type="ORF">IDSA_04880</name>
</gene>
<feature type="transmembrane region" description="Helical" evidence="7">
    <location>
        <begin position="279"/>
        <end position="297"/>
    </location>
</feature>
<organism evidence="9 10">
    <name type="scientific">Pseudidiomarina salinarum</name>
    <dbReference type="NCBI Taxonomy" id="435908"/>
    <lineage>
        <taxon>Bacteria</taxon>
        <taxon>Pseudomonadati</taxon>
        <taxon>Pseudomonadota</taxon>
        <taxon>Gammaproteobacteria</taxon>
        <taxon>Alteromonadales</taxon>
        <taxon>Idiomarinaceae</taxon>
        <taxon>Pseudidiomarina</taxon>
    </lineage>
</organism>
<dbReference type="GO" id="GO:1902600">
    <property type="term" value="P:proton transmembrane transport"/>
    <property type="evidence" value="ECO:0007669"/>
    <property type="project" value="InterPro"/>
</dbReference>
<feature type="transmembrane region" description="Helical" evidence="7">
    <location>
        <begin position="68"/>
        <end position="86"/>
    </location>
</feature>
<comment type="subcellular location">
    <subcellularLocation>
        <location evidence="1">Membrane</location>
        <topology evidence="1">Multi-pass membrane protein</topology>
    </subcellularLocation>
</comment>
<name>A0A094LAW1_9GAMM</name>
<evidence type="ECO:0000313" key="10">
    <source>
        <dbReference type="Proteomes" id="UP000054363"/>
    </source>
</evidence>
<dbReference type="GO" id="GO:0016020">
    <property type="term" value="C:membrane"/>
    <property type="evidence" value="ECO:0007669"/>
    <property type="project" value="UniProtKB-SubCell"/>
</dbReference>
<evidence type="ECO:0000256" key="6">
    <source>
        <dbReference type="ARBA" id="ARBA00023136"/>
    </source>
</evidence>
<evidence type="ECO:0000256" key="3">
    <source>
        <dbReference type="ARBA" id="ARBA00022692"/>
    </source>
</evidence>
<dbReference type="InterPro" id="IPR006153">
    <property type="entry name" value="Cation/H_exchanger_TM"/>
</dbReference>
<evidence type="ECO:0000256" key="2">
    <source>
        <dbReference type="ARBA" id="ARBA00022449"/>
    </source>
</evidence>
<evidence type="ECO:0000256" key="7">
    <source>
        <dbReference type="SAM" id="Phobius"/>
    </source>
</evidence>
<dbReference type="EMBL" id="JPER01000001">
    <property type="protein sequence ID" value="KFZ32013.1"/>
    <property type="molecule type" value="Genomic_DNA"/>
</dbReference>
<accession>A0A094LAW1</accession>
<evidence type="ECO:0000256" key="5">
    <source>
        <dbReference type="ARBA" id="ARBA00023065"/>
    </source>
</evidence>
<keyword evidence="2" id="KW-0813">Transport</keyword>
<sequence length="390" mass="40974">MTINDQITTILLLGLILSLSMLADTIAKRTQMPRISLLVILGLGIAAVQQLVLGQSPGILPGDLSEPLIQLALVMVAFLLGSEFTLKRMSSLGPPILLVSLAVVISGYLFVSLGLLALGFPIVVAVALAAISVATDPAAVKESIDEKDDQSLTGKVLLGVVAVDDAWGIILFGISMAVLGLFVGSEGGMSLLHAGWELGGAVLLGLAIGFPAAWLTGRLKPGKPILIEALALMLLLAGLSSLLGVSELLSSMLAGAVVANVSRHHTRSFREIEHIEWPFLVFFFVLSGASIDLFQLNDSMMLLGAYIVLRIAGRLLGGILAVRYTPIEQARQLPSDIGLALTPQAGVAIGMALLAVERFPEASQLILPVVVASTVLFELTGPFLTQKVLR</sequence>
<dbReference type="AlphaFoldDB" id="A0A094LAW1"/>
<dbReference type="eggNOG" id="COG0475">
    <property type="taxonomic scope" value="Bacteria"/>
</dbReference>
<keyword evidence="3 7" id="KW-0812">Transmembrane</keyword>
<feature type="domain" description="Cation/H+ exchanger transmembrane" evidence="8">
    <location>
        <begin position="20"/>
        <end position="376"/>
    </location>
</feature>
<feature type="transmembrane region" description="Helical" evidence="7">
    <location>
        <begin position="166"/>
        <end position="184"/>
    </location>
</feature>
<proteinExistence type="predicted"/>
<feature type="transmembrane region" description="Helical" evidence="7">
    <location>
        <begin position="303"/>
        <end position="325"/>
    </location>
</feature>
<keyword evidence="6 7" id="KW-0472">Membrane</keyword>
<comment type="caution">
    <text evidence="9">The sequence shown here is derived from an EMBL/GenBank/DDBJ whole genome shotgun (WGS) entry which is preliminary data.</text>
</comment>
<keyword evidence="2" id="KW-0050">Antiport</keyword>
<feature type="transmembrane region" description="Helical" evidence="7">
    <location>
        <begin position="6"/>
        <end position="23"/>
    </location>
</feature>
<dbReference type="Proteomes" id="UP000054363">
    <property type="component" value="Unassembled WGS sequence"/>
</dbReference>